<sequence length="500" mass="53412">MRRKGWAGRLLTVFGIAIAALVLLVAVLVVRTLMLKPTALATDQAPAVVAFDLNQAADRLGQAIRFETVSHQDKAENDLSQWSAFHDWMAQTYPAFHAAAKRETVGEGALIWTWTGRNPALQPIILMAHQDVVPASPETLNEWKTPPFSGLVADGAVWGRGAIDDKGSLIALLEAGEALAKAGRQPERTIIVVSGHDEEVQGNGAKAVAEVLKARNIRAWFVLDEGSAIIEDHPAVKGPAALIAVAEKGYVTLKITAKGQGGHASAPPSQTAVSILARAITAIEGKAWPLRYDGATREGLRELAPYAPFSTRLFLANDWLFGGLLAKQMAANPAAAAGMHTTIAPTMLSGSPKENVLPQTASVWINYRIAPGASVQDVVDRARAATKGLPVDVEIEGMGREPTPVSSSRSDAYRYLASALGDEAPATPIAPSLMIAGSDSRYLTPVAQDVYRFAPNRFHLSELGMIHGVNEHMTLDNLERNIRFYARLMAGEAGTATHAN</sequence>
<keyword evidence="5" id="KW-0862">Zinc</keyword>
<dbReference type="PANTHER" id="PTHR45962:SF1">
    <property type="entry name" value="N-FATTY-ACYL-AMINO ACID SYNTHASE_HYDROLASE PM20D1"/>
    <property type="match status" value="1"/>
</dbReference>
<evidence type="ECO:0000256" key="3">
    <source>
        <dbReference type="ARBA" id="ARBA00022723"/>
    </source>
</evidence>
<dbReference type="InterPro" id="IPR011650">
    <property type="entry name" value="Peptidase_M20_dimer"/>
</dbReference>
<dbReference type="GeneID" id="94374465"/>
<accession>A0ABX8TJ62</accession>
<dbReference type="RefSeq" id="WP_219353852.1">
    <property type="nucleotide sequence ID" value="NZ_CP080034.1"/>
</dbReference>
<dbReference type="Proteomes" id="UP000824334">
    <property type="component" value="Chromosome"/>
</dbReference>
<proteinExistence type="inferred from homology"/>
<dbReference type="InterPro" id="IPR002933">
    <property type="entry name" value="Peptidase_M20"/>
</dbReference>
<feature type="domain" description="Peptidase M20 dimerisation" evidence="6">
    <location>
        <begin position="245"/>
        <end position="385"/>
    </location>
</feature>
<gene>
    <name evidence="7" type="ORF">KWG56_04245</name>
</gene>
<keyword evidence="2" id="KW-0645">Protease</keyword>
<evidence type="ECO:0000313" key="8">
    <source>
        <dbReference type="Proteomes" id="UP000824334"/>
    </source>
</evidence>
<dbReference type="InterPro" id="IPR047177">
    <property type="entry name" value="Pept_M20A"/>
</dbReference>
<evidence type="ECO:0000259" key="6">
    <source>
        <dbReference type="Pfam" id="PF07687"/>
    </source>
</evidence>
<evidence type="ECO:0000256" key="1">
    <source>
        <dbReference type="ARBA" id="ARBA00006247"/>
    </source>
</evidence>
<name>A0ABX8TJ62_9CAUL</name>
<reference evidence="7 8" key="1">
    <citation type="submission" date="2021-07" db="EMBL/GenBank/DDBJ databases">
        <title>Isolation and characterization of bacteria from a gold mining with a capacity of golden bioaccumulation.</title>
        <authorList>
            <person name="Yang X.J."/>
        </authorList>
    </citation>
    <scope>NUCLEOTIDE SEQUENCE [LARGE SCALE GENOMIC DNA]</scope>
    <source>
        <strain evidence="7 8">Au29</strain>
    </source>
</reference>
<organism evidence="7 8">
    <name type="scientific">Brevundimonas nasdae</name>
    <dbReference type="NCBI Taxonomy" id="172043"/>
    <lineage>
        <taxon>Bacteria</taxon>
        <taxon>Pseudomonadati</taxon>
        <taxon>Pseudomonadota</taxon>
        <taxon>Alphaproteobacteria</taxon>
        <taxon>Caulobacterales</taxon>
        <taxon>Caulobacteraceae</taxon>
        <taxon>Brevundimonas</taxon>
    </lineage>
</organism>
<dbReference type="NCBIfam" id="NF006112">
    <property type="entry name" value="PRK08262.1-3"/>
    <property type="match status" value="1"/>
</dbReference>
<dbReference type="Pfam" id="PF07687">
    <property type="entry name" value="M20_dimer"/>
    <property type="match status" value="1"/>
</dbReference>
<dbReference type="Pfam" id="PF01546">
    <property type="entry name" value="Peptidase_M20"/>
    <property type="match status" value="1"/>
</dbReference>
<evidence type="ECO:0000313" key="7">
    <source>
        <dbReference type="EMBL" id="QYC11221.1"/>
    </source>
</evidence>
<evidence type="ECO:0000256" key="4">
    <source>
        <dbReference type="ARBA" id="ARBA00022801"/>
    </source>
</evidence>
<comment type="similarity">
    <text evidence="1">Belongs to the peptidase M20A family.</text>
</comment>
<dbReference type="PANTHER" id="PTHR45962">
    <property type="entry name" value="N-FATTY-ACYL-AMINO ACID SYNTHASE/HYDROLASE PM20D1"/>
    <property type="match status" value="1"/>
</dbReference>
<keyword evidence="3" id="KW-0479">Metal-binding</keyword>
<keyword evidence="4" id="KW-0378">Hydrolase</keyword>
<dbReference type="EMBL" id="CP080034">
    <property type="protein sequence ID" value="QYC11221.1"/>
    <property type="molecule type" value="Genomic_DNA"/>
</dbReference>
<protein>
    <submittedName>
        <fullName evidence="7">M20 family peptidase</fullName>
    </submittedName>
</protein>
<evidence type="ECO:0000256" key="5">
    <source>
        <dbReference type="ARBA" id="ARBA00022833"/>
    </source>
</evidence>
<evidence type="ECO:0000256" key="2">
    <source>
        <dbReference type="ARBA" id="ARBA00022670"/>
    </source>
</evidence>
<keyword evidence="8" id="KW-1185">Reference proteome</keyword>